<dbReference type="KEGG" id="mros:EHO51_04420"/>
<keyword evidence="4" id="KW-0732">Signal</keyword>
<dbReference type="AlphaFoldDB" id="A0A3G8M573"/>
<evidence type="ECO:0000256" key="4">
    <source>
        <dbReference type="ARBA" id="ARBA00022729"/>
    </source>
</evidence>
<protein>
    <submittedName>
        <fullName evidence="9">Alginate O-acetyltransferase</fullName>
    </submittedName>
</protein>
<keyword evidence="7" id="KW-0472">Membrane</keyword>
<dbReference type="InterPro" id="IPR031811">
    <property type="entry name" value="ALGX/ALGJ_SGNH-like"/>
</dbReference>
<dbReference type="RefSeq" id="WP_124737876.1">
    <property type="nucleotide sequence ID" value="NZ_CP034086.1"/>
</dbReference>
<name>A0A3G8M573_9HYPH</name>
<evidence type="ECO:0000259" key="8">
    <source>
        <dbReference type="Pfam" id="PF16822"/>
    </source>
</evidence>
<organism evidence="9 10">
    <name type="scientific">Methylocystis rosea</name>
    <dbReference type="NCBI Taxonomy" id="173366"/>
    <lineage>
        <taxon>Bacteria</taxon>
        <taxon>Pseudomonadati</taxon>
        <taxon>Pseudomonadota</taxon>
        <taxon>Alphaproteobacteria</taxon>
        <taxon>Hyphomicrobiales</taxon>
        <taxon>Methylocystaceae</taxon>
        <taxon>Methylocystis</taxon>
    </lineage>
</organism>
<evidence type="ECO:0000256" key="3">
    <source>
        <dbReference type="ARBA" id="ARBA00022679"/>
    </source>
</evidence>
<evidence type="ECO:0000313" key="9">
    <source>
        <dbReference type="EMBL" id="AZG76038.1"/>
    </source>
</evidence>
<evidence type="ECO:0000256" key="7">
    <source>
        <dbReference type="SAM" id="Phobius"/>
    </source>
</evidence>
<comment type="subcellular location">
    <subcellularLocation>
        <location evidence="1">Periplasm</location>
    </subcellularLocation>
</comment>
<dbReference type="EMBL" id="CP034086">
    <property type="protein sequence ID" value="AZG76038.1"/>
    <property type="molecule type" value="Genomic_DNA"/>
</dbReference>
<comment type="pathway">
    <text evidence="2">Glycan biosynthesis; alginate biosynthesis.</text>
</comment>
<gene>
    <name evidence="9" type="ORF">EHO51_04420</name>
</gene>
<reference evidence="9 10" key="1">
    <citation type="submission" date="2018-11" db="EMBL/GenBank/DDBJ databases">
        <title>Genome squencing of methanotrophic bacteria isolated from alkaline groundwater in Korea.</title>
        <authorList>
            <person name="Nguyen L.N."/>
        </authorList>
    </citation>
    <scope>NUCLEOTIDE SEQUENCE [LARGE SCALE GENOMIC DNA]</scope>
    <source>
        <strain evidence="9 10">GW6</strain>
    </source>
</reference>
<sequence>MDKRIEKHAAEFGAALQSRVRAEGVIAFLKSLTLARLPIFGCAGFIAFLFLANLWNFAVEGDWPKLRIRSAWPLYGVAKPKPASWTLEAFLSGETQKAVSINLGRMSPVFPISVRAKNQLVFSLFGGSAAPGVVIGRNGQLYEQFYIDEFCARDGAFDSARLSAWSSTLREIEERAQVRGKSFVYLISPSKAARYPEDLPKSAACAQRATAMPEKLAPYRGALDESHVRYVDGAALIAAEKSKQPIPIFPRGGTHWNSVGGALAMREATRALPASPVGVLAFASAPAPEALGTDRDLLDLLNLLSPDAHYPTAAIGRAGEKGDCMRPPRLLALGGSFLHEVLAAATLAPCPPQIDYWFYMRTEDNSVELGHYRRAPGDASNGERLSATTEELDENLAGADFILLEENESSIATTKQVGHLAEALRRLP</sequence>
<dbReference type="Pfam" id="PF16822">
    <property type="entry name" value="ALGX"/>
    <property type="match status" value="1"/>
</dbReference>
<accession>A0A3G8M573</accession>
<evidence type="ECO:0000313" key="10">
    <source>
        <dbReference type="Proteomes" id="UP000273982"/>
    </source>
</evidence>
<keyword evidence="5" id="KW-0574">Periplasm</keyword>
<evidence type="ECO:0000256" key="2">
    <source>
        <dbReference type="ARBA" id="ARBA00005182"/>
    </source>
</evidence>
<keyword evidence="7" id="KW-0812">Transmembrane</keyword>
<dbReference type="GO" id="GO:0042121">
    <property type="term" value="P:alginic acid biosynthetic process"/>
    <property type="evidence" value="ECO:0007669"/>
    <property type="project" value="UniProtKB-UniPathway"/>
</dbReference>
<keyword evidence="6" id="KW-0016">Alginate biosynthesis</keyword>
<dbReference type="GO" id="GO:0042597">
    <property type="term" value="C:periplasmic space"/>
    <property type="evidence" value="ECO:0007669"/>
    <property type="project" value="UniProtKB-SubCell"/>
</dbReference>
<proteinExistence type="predicted"/>
<feature type="domain" description="AlgX/AlgJ SGNH hydrolase-like" evidence="8">
    <location>
        <begin position="145"/>
        <end position="296"/>
    </location>
</feature>
<keyword evidence="7" id="KW-1133">Transmembrane helix</keyword>
<keyword evidence="3 9" id="KW-0808">Transferase</keyword>
<feature type="transmembrane region" description="Helical" evidence="7">
    <location>
        <begin position="37"/>
        <end position="59"/>
    </location>
</feature>
<dbReference type="UniPathway" id="UPA00286"/>
<dbReference type="Proteomes" id="UP000273982">
    <property type="component" value="Chromosome"/>
</dbReference>
<evidence type="ECO:0000256" key="1">
    <source>
        <dbReference type="ARBA" id="ARBA00004418"/>
    </source>
</evidence>
<evidence type="ECO:0000256" key="5">
    <source>
        <dbReference type="ARBA" id="ARBA00022764"/>
    </source>
</evidence>
<evidence type="ECO:0000256" key="6">
    <source>
        <dbReference type="ARBA" id="ARBA00022841"/>
    </source>
</evidence>
<dbReference type="GO" id="GO:0016740">
    <property type="term" value="F:transferase activity"/>
    <property type="evidence" value="ECO:0007669"/>
    <property type="project" value="UniProtKB-KW"/>
</dbReference>